<comment type="function">
    <text evidence="6">May nick specific sequences that contain T:G mispairs resulting from m5C-deamination.</text>
</comment>
<keyword evidence="8" id="KW-1185">Reference proteome</keyword>
<keyword evidence="2 6" id="KW-0255">Endonuclease</keyword>
<keyword evidence="1 6" id="KW-0540">Nuclease</keyword>
<sequence length="157" mass="18422">MGDVHSPEIRSKNMRAIRQKNTRPEIVVRCFLHARGFRFRLHSKQLPGTPDIVLPKYRAVIFVHGCFWHGHNCPLFKLPQTRTEFWLKKIEANRKRDQRVIDLIHDTGWRTLIIWECALRKNGARKSMELLASTVAMWLTGQGKSGEVTDDQCFHQY</sequence>
<keyword evidence="4 6" id="KW-0378">Hydrolase</keyword>
<gene>
    <name evidence="7" type="ORF">ACFOFO_23905</name>
</gene>
<evidence type="ECO:0000256" key="5">
    <source>
        <dbReference type="ARBA" id="ARBA00023204"/>
    </source>
</evidence>
<proteinExistence type="inferred from homology"/>
<evidence type="ECO:0000256" key="2">
    <source>
        <dbReference type="ARBA" id="ARBA00022759"/>
    </source>
</evidence>
<evidence type="ECO:0000256" key="6">
    <source>
        <dbReference type="PIRNR" id="PIRNR018267"/>
    </source>
</evidence>
<comment type="caution">
    <text evidence="7">The sequence shown here is derived from an EMBL/GenBank/DDBJ whole genome shotgun (WGS) entry which is preliminary data.</text>
</comment>
<evidence type="ECO:0000313" key="7">
    <source>
        <dbReference type="EMBL" id="MFC3110959.1"/>
    </source>
</evidence>
<dbReference type="InterPro" id="IPR011335">
    <property type="entry name" value="Restrct_endonuc-II-like"/>
</dbReference>
<keyword evidence="5 6" id="KW-0234">DNA repair</keyword>
<dbReference type="EMBL" id="JBHRTP010000092">
    <property type="protein sequence ID" value="MFC3110959.1"/>
    <property type="molecule type" value="Genomic_DNA"/>
</dbReference>
<dbReference type="Proteomes" id="UP001595530">
    <property type="component" value="Unassembled WGS sequence"/>
</dbReference>
<dbReference type="EC" id="3.1.-.-" evidence="6"/>
<accession>A0ABV7F7E5</accession>
<evidence type="ECO:0000313" key="8">
    <source>
        <dbReference type="Proteomes" id="UP001595530"/>
    </source>
</evidence>
<evidence type="ECO:0000256" key="1">
    <source>
        <dbReference type="ARBA" id="ARBA00022722"/>
    </source>
</evidence>
<dbReference type="CDD" id="cd00221">
    <property type="entry name" value="Vsr"/>
    <property type="match status" value="1"/>
</dbReference>
<dbReference type="SUPFAM" id="SSF52980">
    <property type="entry name" value="Restriction endonuclease-like"/>
    <property type="match status" value="1"/>
</dbReference>
<dbReference type="PIRSF" id="PIRSF018267">
    <property type="entry name" value="VSR_endonuc"/>
    <property type="match status" value="1"/>
</dbReference>
<evidence type="ECO:0000256" key="3">
    <source>
        <dbReference type="ARBA" id="ARBA00022763"/>
    </source>
</evidence>
<comment type="similarity">
    <text evidence="6">Belongs to the vsr family.</text>
</comment>
<dbReference type="NCBIfam" id="TIGR00632">
    <property type="entry name" value="vsr"/>
    <property type="match status" value="1"/>
</dbReference>
<evidence type="ECO:0000256" key="4">
    <source>
        <dbReference type="ARBA" id="ARBA00022801"/>
    </source>
</evidence>
<protein>
    <recommendedName>
        <fullName evidence="6">Very short patch repair endonuclease</fullName>
        <ecNumber evidence="6">3.1.-.-</ecNumber>
    </recommendedName>
</protein>
<name>A0ABV7F7E5_9BURK</name>
<dbReference type="RefSeq" id="WP_390323148.1">
    <property type="nucleotide sequence ID" value="NZ_JBHRTP010000092.1"/>
</dbReference>
<dbReference type="InterPro" id="IPR004603">
    <property type="entry name" value="DNA_mismatch_endonuc_vsr"/>
</dbReference>
<organism evidence="7 8">
    <name type="scientific">Undibacterium arcticum</name>
    <dbReference type="NCBI Taxonomy" id="1762892"/>
    <lineage>
        <taxon>Bacteria</taxon>
        <taxon>Pseudomonadati</taxon>
        <taxon>Pseudomonadota</taxon>
        <taxon>Betaproteobacteria</taxon>
        <taxon>Burkholderiales</taxon>
        <taxon>Oxalobacteraceae</taxon>
        <taxon>Undibacterium</taxon>
    </lineage>
</organism>
<dbReference type="Pfam" id="PF03852">
    <property type="entry name" value="Vsr"/>
    <property type="match status" value="1"/>
</dbReference>
<dbReference type="GO" id="GO:0004519">
    <property type="term" value="F:endonuclease activity"/>
    <property type="evidence" value="ECO:0007669"/>
    <property type="project" value="UniProtKB-KW"/>
</dbReference>
<reference evidence="8" key="1">
    <citation type="journal article" date="2019" name="Int. J. Syst. Evol. Microbiol.">
        <title>The Global Catalogue of Microorganisms (GCM) 10K type strain sequencing project: providing services to taxonomists for standard genome sequencing and annotation.</title>
        <authorList>
            <consortium name="The Broad Institute Genomics Platform"/>
            <consortium name="The Broad Institute Genome Sequencing Center for Infectious Disease"/>
            <person name="Wu L."/>
            <person name="Ma J."/>
        </authorList>
    </citation>
    <scope>NUCLEOTIDE SEQUENCE [LARGE SCALE GENOMIC DNA]</scope>
    <source>
        <strain evidence="8">KCTC 42986</strain>
    </source>
</reference>
<keyword evidence="3 6" id="KW-0227">DNA damage</keyword>
<dbReference type="Gene3D" id="3.40.960.10">
    <property type="entry name" value="VSR Endonuclease"/>
    <property type="match status" value="1"/>
</dbReference>